<gene>
    <name evidence="1" type="ORF">Tci_689430</name>
</gene>
<dbReference type="SUPFAM" id="SSF56672">
    <property type="entry name" value="DNA/RNA polymerases"/>
    <property type="match status" value="1"/>
</dbReference>
<dbReference type="Gene3D" id="3.10.10.10">
    <property type="entry name" value="HIV Type 1 Reverse Transcriptase, subunit A, domain 1"/>
    <property type="match status" value="1"/>
</dbReference>
<dbReference type="GO" id="GO:0003964">
    <property type="term" value="F:RNA-directed DNA polymerase activity"/>
    <property type="evidence" value="ECO:0007669"/>
    <property type="project" value="UniProtKB-KW"/>
</dbReference>
<dbReference type="PANTHER" id="PTHR15503">
    <property type="entry name" value="LDOC1 RELATED"/>
    <property type="match status" value="1"/>
</dbReference>
<organism evidence="1">
    <name type="scientific">Tanacetum cinerariifolium</name>
    <name type="common">Dalmatian daisy</name>
    <name type="synonym">Chrysanthemum cinerariifolium</name>
    <dbReference type="NCBI Taxonomy" id="118510"/>
    <lineage>
        <taxon>Eukaryota</taxon>
        <taxon>Viridiplantae</taxon>
        <taxon>Streptophyta</taxon>
        <taxon>Embryophyta</taxon>
        <taxon>Tracheophyta</taxon>
        <taxon>Spermatophyta</taxon>
        <taxon>Magnoliopsida</taxon>
        <taxon>eudicotyledons</taxon>
        <taxon>Gunneridae</taxon>
        <taxon>Pentapetalae</taxon>
        <taxon>asterids</taxon>
        <taxon>campanulids</taxon>
        <taxon>Asterales</taxon>
        <taxon>Asteraceae</taxon>
        <taxon>Asteroideae</taxon>
        <taxon>Anthemideae</taxon>
        <taxon>Anthemidinae</taxon>
        <taxon>Tanacetum</taxon>
    </lineage>
</organism>
<evidence type="ECO:0000313" key="1">
    <source>
        <dbReference type="EMBL" id="GFB17459.1"/>
    </source>
</evidence>
<keyword evidence="1" id="KW-0695">RNA-directed DNA polymerase</keyword>
<keyword evidence="1" id="KW-0548">Nucleotidyltransferase</keyword>
<proteinExistence type="predicted"/>
<reference evidence="1" key="1">
    <citation type="journal article" date="2019" name="Sci. Rep.">
        <title>Draft genome of Tanacetum cinerariifolium, the natural source of mosquito coil.</title>
        <authorList>
            <person name="Yamashiro T."/>
            <person name="Shiraishi A."/>
            <person name="Satake H."/>
            <person name="Nakayama K."/>
        </authorList>
    </citation>
    <scope>NUCLEOTIDE SEQUENCE</scope>
</reference>
<name>A0A699L559_TANCI</name>
<keyword evidence="1" id="KW-0808">Transferase</keyword>
<sequence length="143" mass="16536">MEKKPDEKRLENISIVREFPDVIPKELPGLPPARQVEFQIELIPRAAPVAHAPYRLAPSEIQELSNQLQELANRGFIRPSKSPWGALVLFVKNKDGSFRMCIDYCSSVYSKIDLRSGYHQLRVRDEDIPRLLSEQDMEIMNFK</sequence>
<comment type="caution">
    <text evidence="1">The sequence shown here is derived from an EMBL/GenBank/DDBJ whole genome shotgun (WGS) entry which is preliminary data.</text>
</comment>
<dbReference type="InterPro" id="IPR043502">
    <property type="entry name" value="DNA/RNA_pol_sf"/>
</dbReference>
<protein>
    <submittedName>
        <fullName evidence="1">Putative reverse transcriptase domain-containing protein</fullName>
    </submittedName>
</protein>
<dbReference type="InterPro" id="IPR032567">
    <property type="entry name" value="RTL1-rel"/>
</dbReference>
<accession>A0A699L559</accession>
<dbReference type="PANTHER" id="PTHR15503:SF45">
    <property type="entry name" value="RNA-DIRECTED DNA POLYMERASE HOMOLOG"/>
    <property type="match status" value="1"/>
</dbReference>
<dbReference type="EMBL" id="BKCJ010568259">
    <property type="protein sequence ID" value="GFB17459.1"/>
    <property type="molecule type" value="Genomic_DNA"/>
</dbReference>
<dbReference type="AlphaFoldDB" id="A0A699L559"/>